<dbReference type="PROSITE" id="PS00356">
    <property type="entry name" value="HTH_LACI_1"/>
    <property type="match status" value="1"/>
</dbReference>
<dbReference type="OrthoDB" id="1639518at2"/>
<keyword evidence="7" id="KW-1185">Reference proteome</keyword>
<evidence type="ECO:0000313" key="7">
    <source>
        <dbReference type="Proteomes" id="UP000027931"/>
    </source>
</evidence>
<evidence type="ECO:0000256" key="1">
    <source>
        <dbReference type="ARBA" id="ARBA00023015"/>
    </source>
</evidence>
<proteinExistence type="predicted"/>
<dbReference type="Gene3D" id="3.40.50.2300">
    <property type="match status" value="2"/>
</dbReference>
<evidence type="ECO:0000259" key="4">
    <source>
        <dbReference type="PROSITE" id="PS50932"/>
    </source>
</evidence>
<dbReference type="AlphaFoldDB" id="A0A074LQL8"/>
<dbReference type="PRINTS" id="PR00036">
    <property type="entry name" value="HTHLACI"/>
</dbReference>
<dbReference type="InterPro" id="IPR000843">
    <property type="entry name" value="HTH_LacI"/>
</dbReference>
<dbReference type="PROSITE" id="PS50943">
    <property type="entry name" value="HTH_CROC1"/>
    <property type="match status" value="1"/>
</dbReference>
<dbReference type="Gene3D" id="1.10.260.40">
    <property type="entry name" value="lambda repressor-like DNA-binding domains"/>
    <property type="match status" value="1"/>
</dbReference>
<name>A0A074LQL8_9BACL</name>
<dbReference type="InterPro" id="IPR028082">
    <property type="entry name" value="Peripla_BP_I"/>
</dbReference>
<dbReference type="InterPro" id="IPR001761">
    <property type="entry name" value="Peripla_BP/Lac1_sug-bd_dom"/>
</dbReference>
<dbReference type="GO" id="GO:0000976">
    <property type="term" value="F:transcription cis-regulatory region binding"/>
    <property type="evidence" value="ECO:0007669"/>
    <property type="project" value="TreeGrafter"/>
</dbReference>
<keyword evidence="2" id="KW-0238">DNA-binding</keyword>
<dbReference type="SMART" id="SM00354">
    <property type="entry name" value="HTH_LACI"/>
    <property type="match status" value="1"/>
</dbReference>
<evidence type="ECO:0000313" key="6">
    <source>
        <dbReference type="EMBL" id="KEO82790.1"/>
    </source>
</evidence>
<dbReference type="PROSITE" id="PS50932">
    <property type="entry name" value="HTH_LACI_2"/>
    <property type="match status" value="1"/>
</dbReference>
<feature type="domain" description="HTH cro/C1-type" evidence="5">
    <location>
        <begin position="3"/>
        <end position="51"/>
    </location>
</feature>
<protein>
    <submittedName>
        <fullName evidence="6">Uncharacterized protein</fullName>
    </submittedName>
</protein>
<dbReference type="Pfam" id="PF00532">
    <property type="entry name" value="Peripla_BP_1"/>
    <property type="match status" value="1"/>
</dbReference>
<dbReference type="InterPro" id="IPR010982">
    <property type="entry name" value="Lambda_DNA-bd_dom_sf"/>
</dbReference>
<dbReference type="PANTHER" id="PTHR30146">
    <property type="entry name" value="LACI-RELATED TRANSCRIPTIONAL REPRESSOR"/>
    <property type="match status" value="1"/>
</dbReference>
<dbReference type="Pfam" id="PF00356">
    <property type="entry name" value="LacI"/>
    <property type="match status" value="1"/>
</dbReference>
<dbReference type="eggNOG" id="COG1609">
    <property type="taxonomic scope" value="Bacteria"/>
</dbReference>
<dbReference type="SUPFAM" id="SSF53822">
    <property type="entry name" value="Periplasmic binding protein-like I"/>
    <property type="match status" value="1"/>
</dbReference>
<dbReference type="STRING" id="1157490.EL26_13660"/>
<reference evidence="6 7" key="1">
    <citation type="journal article" date="2013" name="Int. J. Syst. Evol. Microbiol.">
        <title>Tumebacillus flagellatus sp. nov., an alpha-amylase/pullulanase-producing bacterium isolated from cassava wastewater.</title>
        <authorList>
            <person name="Wang Q."/>
            <person name="Xie N."/>
            <person name="Qin Y."/>
            <person name="Shen N."/>
            <person name="Zhu J."/>
            <person name="Mi H."/>
            <person name="Huang R."/>
        </authorList>
    </citation>
    <scope>NUCLEOTIDE SEQUENCE [LARGE SCALE GENOMIC DNA]</scope>
    <source>
        <strain evidence="6 7">GST4</strain>
    </source>
</reference>
<keyword evidence="1" id="KW-0805">Transcription regulation</keyword>
<gene>
    <name evidence="6" type="ORF">EL26_13660</name>
</gene>
<dbReference type="CDD" id="cd06283">
    <property type="entry name" value="PBP1_RegR_EndR_KdgR-like"/>
    <property type="match status" value="1"/>
</dbReference>
<dbReference type="EMBL" id="JMIR01000018">
    <property type="protein sequence ID" value="KEO82790.1"/>
    <property type="molecule type" value="Genomic_DNA"/>
</dbReference>
<dbReference type="RefSeq" id="WP_038089445.1">
    <property type="nucleotide sequence ID" value="NZ_JMIR01000018.1"/>
</dbReference>
<evidence type="ECO:0000259" key="5">
    <source>
        <dbReference type="PROSITE" id="PS50943"/>
    </source>
</evidence>
<dbReference type="SUPFAM" id="SSF47413">
    <property type="entry name" value="lambda repressor-like DNA-binding domains"/>
    <property type="match status" value="1"/>
</dbReference>
<accession>A0A074LQL8</accession>
<dbReference type="PANTHER" id="PTHR30146:SF145">
    <property type="entry name" value="RIBOSE OPERON REPRESSOR"/>
    <property type="match status" value="1"/>
</dbReference>
<comment type="caution">
    <text evidence="6">The sequence shown here is derived from an EMBL/GenBank/DDBJ whole genome shotgun (WGS) entry which is preliminary data.</text>
</comment>
<evidence type="ECO:0000256" key="3">
    <source>
        <dbReference type="ARBA" id="ARBA00023163"/>
    </source>
</evidence>
<organism evidence="6 7">
    <name type="scientific">Tumebacillus flagellatus</name>
    <dbReference type="NCBI Taxonomy" id="1157490"/>
    <lineage>
        <taxon>Bacteria</taxon>
        <taxon>Bacillati</taxon>
        <taxon>Bacillota</taxon>
        <taxon>Bacilli</taxon>
        <taxon>Bacillales</taxon>
        <taxon>Alicyclobacillaceae</taxon>
        <taxon>Tumebacillus</taxon>
    </lineage>
</organism>
<evidence type="ECO:0000256" key="2">
    <source>
        <dbReference type="ARBA" id="ARBA00023125"/>
    </source>
</evidence>
<dbReference type="GO" id="GO:0003700">
    <property type="term" value="F:DNA-binding transcription factor activity"/>
    <property type="evidence" value="ECO:0007669"/>
    <property type="project" value="TreeGrafter"/>
</dbReference>
<keyword evidence="3" id="KW-0804">Transcription</keyword>
<feature type="domain" description="HTH lacI-type" evidence="4">
    <location>
        <begin position="6"/>
        <end position="61"/>
    </location>
</feature>
<dbReference type="CDD" id="cd01392">
    <property type="entry name" value="HTH_LacI"/>
    <property type="match status" value="1"/>
</dbReference>
<dbReference type="Proteomes" id="UP000027931">
    <property type="component" value="Unassembled WGS sequence"/>
</dbReference>
<sequence>MSEKKVTIKDVAREAGVSIATVSRYLNNSYSSMSEETKIRIQDVIQRLNYHPNIMAQALKGQSRTIAVVVVNMSYPFCVSVIRSISEVLDEAGYSLLVCETGENAEKELTLIRSLVARGVDGIILQTNGQNNDLLQELAETMPIVLVDRHFDITGVKNVITNNEEASYQLTEALFKEGYRRIFFISEELNGLSTRTQRYAGYQQACAKRGVEPAVCWMERRKTDTCQAVLNLLKQESGEQPFAVYTANGLLMMELYPLLQGLSLRVPEQMGVATFDEPDWANITQPRMTCVRQPTHEIGQLAANTVLERLRGDIKPHLQPSVQMIPSVLVLAPATERTAK</sequence>
<dbReference type="InterPro" id="IPR001387">
    <property type="entry name" value="Cro/C1-type_HTH"/>
</dbReference>